<keyword evidence="1" id="KW-0732">Signal</keyword>
<dbReference type="Pfam" id="PF13557">
    <property type="entry name" value="Phenol_MetA_deg"/>
    <property type="match status" value="1"/>
</dbReference>
<evidence type="ECO:0000313" key="2">
    <source>
        <dbReference type="EMBL" id="MBW8189856.1"/>
    </source>
</evidence>
<keyword evidence="3" id="KW-1185">Reference proteome</keyword>
<feature type="chain" id="PRO_5046898623" evidence="1">
    <location>
        <begin position="26"/>
        <end position="307"/>
    </location>
</feature>
<accession>A0ABS7EC36</accession>
<comment type="caution">
    <text evidence="2">The sequence shown here is derived from an EMBL/GenBank/DDBJ whole genome shotgun (WGS) entry which is preliminary data.</text>
</comment>
<dbReference type="EMBL" id="JAHZSS010000002">
    <property type="protein sequence ID" value="MBW8189856.1"/>
    <property type="molecule type" value="Genomic_DNA"/>
</dbReference>
<gene>
    <name evidence="2" type="ORF">K0504_02315</name>
</gene>
<proteinExistence type="predicted"/>
<evidence type="ECO:0000313" key="3">
    <source>
        <dbReference type="Proteomes" id="UP001166251"/>
    </source>
</evidence>
<name>A0ABS7EC36_9GAMM</name>
<sequence length="307" mass="34325">MDKMNCARNLLVGLSCLLITAISFAEELTPRRWSHLPIDTHVAGFGYAHTEADIAFDPVLQAEDVTADVDTWVGVYMHSFSLFERSVRVGIAQGYQKGRWKGLLEGEPARADRQGLTDTVVRFSINLYGAPPLAGKAYRSYRMAADNELIVGAGMSVQLPTGDYMDDKLINLGSNRYTFRPQFGAVYKMGHWSIEGTVVGAFYTDNDDFWNDNKLEQDPLYSLRGHLIYDFSPGKWVSFSALHNYGGRSTINGEQKDDEKQNSIWALSGGHPLSKTWGIKFAYIHSHNHKDTGVEPDSLVVALSTFW</sequence>
<protein>
    <submittedName>
        <fullName evidence="2">Transporter</fullName>
    </submittedName>
</protein>
<dbReference type="Proteomes" id="UP001166251">
    <property type="component" value="Unassembled WGS sequence"/>
</dbReference>
<dbReference type="RefSeq" id="WP_220102538.1">
    <property type="nucleotide sequence ID" value="NZ_JAHZSS010000002.1"/>
</dbReference>
<evidence type="ECO:0000256" key="1">
    <source>
        <dbReference type="SAM" id="SignalP"/>
    </source>
</evidence>
<reference evidence="2" key="1">
    <citation type="submission" date="2021-07" db="EMBL/GenBank/DDBJ databases">
        <title>Neiella marina sp. nov., isolated from the intestinal content of sea cucumber Apostichopus japonicus.</title>
        <authorList>
            <person name="Bai X."/>
        </authorList>
    </citation>
    <scope>NUCLEOTIDE SEQUENCE</scope>
    <source>
        <strain evidence="2">126</strain>
    </source>
</reference>
<organism evidence="2 3">
    <name type="scientific">Neiella holothuriorum</name>
    <dbReference type="NCBI Taxonomy" id="2870530"/>
    <lineage>
        <taxon>Bacteria</taxon>
        <taxon>Pseudomonadati</taxon>
        <taxon>Pseudomonadota</taxon>
        <taxon>Gammaproteobacteria</taxon>
        <taxon>Alteromonadales</taxon>
        <taxon>Echinimonadaceae</taxon>
        <taxon>Neiella</taxon>
    </lineage>
</organism>
<feature type="signal peptide" evidence="1">
    <location>
        <begin position="1"/>
        <end position="25"/>
    </location>
</feature>
<dbReference type="InterPro" id="IPR025737">
    <property type="entry name" value="FApF"/>
</dbReference>